<accession>A0ABR8Z3P8</accession>
<evidence type="ECO:0000313" key="5">
    <source>
        <dbReference type="EMBL" id="MBD8062880.1"/>
    </source>
</evidence>
<comment type="caution">
    <text evidence="5">The sequence shown here is derived from an EMBL/GenBank/DDBJ whole genome shotgun (WGS) entry which is preliminary data.</text>
</comment>
<keyword evidence="6" id="KW-1185">Reference proteome</keyword>
<name>A0ABR8Z3P8_9MICO</name>
<dbReference type="InterPro" id="IPR050221">
    <property type="entry name" value="26S_Proteasome_ATPase"/>
</dbReference>
<protein>
    <submittedName>
        <fullName evidence="5">ATP-binding protein</fullName>
    </submittedName>
</protein>
<dbReference type="InterPro" id="IPR003593">
    <property type="entry name" value="AAA+_ATPase"/>
</dbReference>
<dbReference type="SMART" id="SM00382">
    <property type="entry name" value="AAA"/>
    <property type="match status" value="1"/>
</dbReference>
<dbReference type="InterPro" id="IPR027417">
    <property type="entry name" value="P-loop_NTPase"/>
</dbReference>
<keyword evidence="2" id="KW-0547">Nucleotide-binding</keyword>
<reference evidence="5 6" key="1">
    <citation type="submission" date="2020-08" db="EMBL/GenBank/DDBJ databases">
        <title>A Genomic Blueprint of the Chicken Gut Microbiome.</title>
        <authorList>
            <person name="Gilroy R."/>
            <person name="Ravi A."/>
            <person name="Getino M."/>
            <person name="Pursley I."/>
            <person name="Horton D.L."/>
            <person name="Alikhan N.-F."/>
            <person name="Baker D."/>
            <person name="Gharbi K."/>
            <person name="Hall N."/>
            <person name="Watson M."/>
            <person name="Adriaenssens E.M."/>
            <person name="Foster-Nyarko E."/>
            <person name="Jarju S."/>
            <person name="Secka A."/>
            <person name="Antonio M."/>
            <person name="Oren A."/>
            <person name="Chaudhuri R."/>
            <person name="La Ragione R.M."/>
            <person name="Hildebrand F."/>
            <person name="Pallen M.J."/>
        </authorList>
    </citation>
    <scope>NUCLEOTIDE SEQUENCE [LARGE SCALE GENOMIC DNA]</scope>
    <source>
        <strain evidence="5 6">Sa1BUA1</strain>
    </source>
</reference>
<evidence type="ECO:0000256" key="3">
    <source>
        <dbReference type="ARBA" id="ARBA00022840"/>
    </source>
</evidence>
<dbReference type="PANTHER" id="PTHR23073">
    <property type="entry name" value="26S PROTEASOME REGULATORY SUBUNIT"/>
    <property type="match status" value="1"/>
</dbReference>
<dbReference type="InterPro" id="IPR003959">
    <property type="entry name" value="ATPase_AAA_core"/>
</dbReference>
<evidence type="ECO:0000259" key="4">
    <source>
        <dbReference type="SMART" id="SM00382"/>
    </source>
</evidence>
<organism evidence="5 6">
    <name type="scientific">Oceanitalea stevensii</name>
    <dbReference type="NCBI Taxonomy" id="2763072"/>
    <lineage>
        <taxon>Bacteria</taxon>
        <taxon>Bacillati</taxon>
        <taxon>Actinomycetota</taxon>
        <taxon>Actinomycetes</taxon>
        <taxon>Micrococcales</taxon>
        <taxon>Bogoriellaceae</taxon>
        <taxon>Georgenia</taxon>
    </lineage>
</organism>
<dbReference type="EMBL" id="JACSPO010000006">
    <property type="protein sequence ID" value="MBD8062880.1"/>
    <property type="molecule type" value="Genomic_DNA"/>
</dbReference>
<sequence length="648" mass="69996">MGDGVTWEEFADVALQREAALCRLAAGVPPRDYAGLVVDDADVSRALRSLPGLDGPPAAEAERVRALFAPRWAAARAALAEWLRAGLDPLALAARNAGLGPPGAEALALACAVEVEPQRQRLVAYVQDSVRLDRPTLAVVDRILGREATLALAPGAPLRTSGLVDVRDDGSPWAVRMCTVAPRLVWATRGHHGCDPALQPGATVRHPRGATFHLPSGDSDAVLLLVHGADAESRRRAVAERHPARPLLVTPVPTSTEAWAATAREATIRGAVVLVETDSALDERTAVQVARLRHLAVAISSPRELPLESVPARRALEVAVRDGEADEQDWRERMGSEPPDGFHLSREQLRLAAGVAHGDASRLPAAVRRLAGGHLEGLATRVHAQRGWADLVLPFPQERLLRELVVRYRRRRTVFTDWGFRPIPSSGVVGLFAGPSGTGKTLAAEVAAAELGLDLYKVDLSAVVSKYIGETEKNLERIFTAAAAGDLVLFFDEADALFGKRSEVGSAHDRYANIEVAYLLQRLESFDGVAVLATNLQRNVDEAFLRRMSVVVSFAAPDEEQRRRIWQLSFPPQAPVEAVDVDFLAHQFTVTGGTIRNAALGAAFAAAEAGTAITMETVVRAMQREFLKLGHLSTEAELERYLDVLRTR</sequence>
<gene>
    <name evidence="5" type="ORF">H9624_11180</name>
</gene>
<dbReference type="SUPFAM" id="SSF52540">
    <property type="entry name" value="P-loop containing nucleoside triphosphate hydrolases"/>
    <property type="match status" value="1"/>
</dbReference>
<dbReference type="CDD" id="cd19481">
    <property type="entry name" value="RecA-like_protease"/>
    <property type="match status" value="1"/>
</dbReference>
<dbReference type="Gene3D" id="3.40.50.300">
    <property type="entry name" value="P-loop containing nucleotide triphosphate hydrolases"/>
    <property type="match status" value="1"/>
</dbReference>
<dbReference type="Proteomes" id="UP000661894">
    <property type="component" value="Unassembled WGS sequence"/>
</dbReference>
<comment type="similarity">
    <text evidence="1">Belongs to the AAA ATPase family.</text>
</comment>
<evidence type="ECO:0000256" key="1">
    <source>
        <dbReference type="ARBA" id="ARBA00006914"/>
    </source>
</evidence>
<evidence type="ECO:0000256" key="2">
    <source>
        <dbReference type="ARBA" id="ARBA00022741"/>
    </source>
</evidence>
<dbReference type="GO" id="GO:0005524">
    <property type="term" value="F:ATP binding"/>
    <property type="evidence" value="ECO:0007669"/>
    <property type="project" value="UniProtKB-KW"/>
</dbReference>
<keyword evidence="3 5" id="KW-0067">ATP-binding</keyword>
<proteinExistence type="inferred from homology"/>
<evidence type="ECO:0000313" key="6">
    <source>
        <dbReference type="Proteomes" id="UP000661894"/>
    </source>
</evidence>
<dbReference type="Pfam" id="PF00004">
    <property type="entry name" value="AAA"/>
    <property type="match status" value="1"/>
</dbReference>
<feature type="domain" description="AAA+ ATPase" evidence="4">
    <location>
        <begin position="426"/>
        <end position="554"/>
    </location>
</feature>